<gene>
    <name evidence="2" type="ORF">INT47_003348</name>
</gene>
<proteinExistence type="predicted"/>
<dbReference type="AlphaFoldDB" id="A0A8H7RGV5"/>
<evidence type="ECO:0000313" key="3">
    <source>
        <dbReference type="Proteomes" id="UP000603453"/>
    </source>
</evidence>
<reference evidence="2" key="1">
    <citation type="submission" date="2020-12" db="EMBL/GenBank/DDBJ databases">
        <title>Metabolic potential, ecology and presence of endohyphal bacteria is reflected in genomic diversity of Mucoromycotina.</title>
        <authorList>
            <person name="Muszewska A."/>
            <person name="Okrasinska A."/>
            <person name="Steczkiewicz K."/>
            <person name="Drgas O."/>
            <person name="Orlowska M."/>
            <person name="Perlinska-Lenart U."/>
            <person name="Aleksandrzak-Piekarczyk T."/>
            <person name="Szatraj K."/>
            <person name="Zielenkiewicz U."/>
            <person name="Pilsyk S."/>
            <person name="Malc E."/>
            <person name="Mieczkowski P."/>
            <person name="Kruszewska J.S."/>
            <person name="Biernat P."/>
            <person name="Pawlowska J."/>
        </authorList>
    </citation>
    <scope>NUCLEOTIDE SEQUENCE</scope>
    <source>
        <strain evidence="2">WA0000017839</strain>
    </source>
</reference>
<evidence type="ECO:0000256" key="1">
    <source>
        <dbReference type="SAM" id="MobiDB-lite"/>
    </source>
</evidence>
<evidence type="ECO:0000313" key="2">
    <source>
        <dbReference type="EMBL" id="KAG2210363.1"/>
    </source>
</evidence>
<organism evidence="2 3">
    <name type="scientific">Mucor saturninus</name>
    <dbReference type="NCBI Taxonomy" id="64648"/>
    <lineage>
        <taxon>Eukaryota</taxon>
        <taxon>Fungi</taxon>
        <taxon>Fungi incertae sedis</taxon>
        <taxon>Mucoromycota</taxon>
        <taxon>Mucoromycotina</taxon>
        <taxon>Mucoromycetes</taxon>
        <taxon>Mucorales</taxon>
        <taxon>Mucorineae</taxon>
        <taxon>Mucoraceae</taxon>
        <taxon>Mucor</taxon>
    </lineage>
</organism>
<feature type="region of interest" description="Disordered" evidence="1">
    <location>
        <begin position="35"/>
        <end position="66"/>
    </location>
</feature>
<name>A0A8H7RGV5_9FUNG</name>
<dbReference type="OrthoDB" id="2268337at2759"/>
<keyword evidence="3" id="KW-1185">Reference proteome</keyword>
<comment type="caution">
    <text evidence="2">The sequence shown here is derived from an EMBL/GenBank/DDBJ whole genome shotgun (WGS) entry which is preliminary data.</text>
</comment>
<sequence>MAFAQQPQRRRQQHVVENENSLAVISDSDTDWHVLSSSTSSPILFPSESESSFRPSSDTDESDSADVAYLPSHDGTGTFLMDHEEESVHVVLPACLPTLAGIELSADDEESHHDAHDDMKFTTKRQQNLDSIPVHHPGIPGSSTSNAIISLVWANLKRLTNHLLENDTNTVDTLSNLMSEAVMEGCMPFSSHLHMDIEPSYHPRLGGPI</sequence>
<dbReference type="Proteomes" id="UP000603453">
    <property type="component" value="Unassembled WGS sequence"/>
</dbReference>
<protein>
    <submittedName>
        <fullName evidence="2">Uncharacterized protein</fullName>
    </submittedName>
</protein>
<accession>A0A8H7RGV5</accession>
<feature type="compositionally biased region" description="Low complexity" evidence="1">
    <location>
        <begin position="35"/>
        <end position="56"/>
    </location>
</feature>
<dbReference type="EMBL" id="JAEPRD010000012">
    <property type="protein sequence ID" value="KAG2210363.1"/>
    <property type="molecule type" value="Genomic_DNA"/>
</dbReference>